<feature type="transmembrane region" description="Helical" evidence="1">
    <location>
        <begin position="31"/>
        <end position="51"/>
    </location>
</feature>
<evidence type="ECO:0000313" key="3">
    <source>
        <dbReference type="Proteomes" id="UP000195991"/>
    </source>
</evidence>
<reference evidence="2 3" key="1">
    <citation type="submission" date="2016-08" db="EMBL/GenBank/DDBJ databases">
        <authorList>
            <person name="Seilhamer J.J."/>
        </authorList>
    </citation>
    <scope>NUCLEOTIDE SEQUENCE [LARGE SCALE GENOMIC DNA]</scope>
    <source>
        <strain evidence="2 3">IEBC_T61001</strain>
    </source>
</reference>
<dbReference type="EMBL" id="FMBI01000024">
    <property type="protein sequence ID" value="SCC05012.1"/>
    <property type="molecule type" value="Genomic_DNA"/>
</dbReference>
<keyword evidence="1" id="KW-0472">Membrane</keyword>
<keyword evidence="1" id="KW-1133">Transmembrane helix</keyword>
<organism evidence="2 3">
    <name type="scientific">Bacillus thuringiensis</name>
    <dbReference type="NCBI Taxonomy" id="1428"/>
    <lineage>
        <taxon>Bacteria</taxon>
        <taxon>Bacillati</taxon>
        <taxon>Bacillota</taxon>
        <taxon>Bacilli</taxon>
        <taxon>Bacillales</taxon>
        <taxon>Bacillaceae</taxon>
        <taxon>Bacillus</taxon>
        <taxon>Bacillus cereus group</taxon>
    </lineage>
</organism>
<evidence type="ECO:0000313" key="2">
    <source>
        <dbReference type="EMBL" id="SCC05012.1"/>
    </source>
</evidence>
<dbReference type="RefSeq" id="WP_087984777.1">
    <property type="nucleotide sequence ID" value="NZ_FMBI01000024.1"/>
</dbReference>
<dbReference type="Proteomes" id="UP000195991">
    <property type="component" value="Unassembled WGS sequence"/>
</dbReference>
<feature type="transmembrane region" description="Helical" evidence="1">
    <location>
        <begin position="7"/>
        <end position="25"/>
    </location>
</feature>
<name>A0A1C4BE40_BACTU</name>
<evidence type="ECO:0008006" key="4">
    <source>
        <dbReference type="Google" id="ProtNLM"/>
    </source>
</evidence>
<keyword evidence="1" id="KW-0812">Transmembrane</keyword>
<dbReference type="AlphaFoldDB" id="A0A1C4BE40"/>
<protein>
    <recommendedName>
        <fullName evidence="4">Group-specific protein</fullName>
    </recommendedName>
</protein>
<proteinExistence type="predicted"/>
<gene>
    <name evidence="2" type="ORF">BTT61001_01234</name>
</gene>
<sequence length="64" mass="7031">MFKQGKVIIIIGTIVTIIASFMVPADINTKIINVLVILLFGVIAMGSSLLIERVYQKINKKGNK</sequence>
<accession>A0A1C4BE40</accession>
<evidence type="ECO:0000256" key="1">
    <source>
        <dbReference type="SAM" id="Phobius"/>
    </source>
</evidence>